<keyword evidence="2" id="KW-0805">Transcription regulation</keyword>
<dbReference type="KEGG" id="fmg:HYN48_10340"/>
<protein>
    <recommendedName>
        <fullName evidence="10">DNA-binding response regulator</fullName>
    </recommendedName>
</protein>
<dbReference type="PROSITE" id="PS50110">
    <property type="entry name" value="RESPONSE_REGULATORY"/>
    <property type="match status" value="1"/>
</dbReference>
<name>A0A2S0RI98_9FLAO</name>
<feature type="modified residue" description="4-aspartylphosphate" evidence="5">
    <location>
        <position position="56"/>
    </location>
</feature>
<keyword evidence="3" id="KW-0238">DNA-binding</keyword>
<dbReference type="InterPro" id="IPR000792">
    <property type="entry name" value="Tscrpt_reg_LuxR_C"/>
</dbReference>
<evidence type="ECO:0000259" key="6">
    <source>
        <dbReference type="PROSITE" id="PS50043"/>
    </source>
</evidence>
<dbReference type="SUPFAM" id="SSF52172">
    <property type="entry name" value="CheY-like"/>
    <property type="match status" value="1"/>
</dbReference>
<evidence type="ECO:0000256" key="5">
    <source>
        <dbReference type="PROSITE-ProRule" id="PRU00169"/>
    </source>
</evidence>
<proteinExistence type="predicted"/>
<organism evidence="8 9">
    <name type="scientific">Flavobacterium magnum</name>
    <dbReference type="NCBI Taxonomy" id="2162713"/>
    <lineage>
        <taxon>Bacteria</taxon>
        <taxon>Pseudomonadati</taxon>
        <taxon>Bacteroidota</taxon>
        <taxon>Flavobacteriia</taxon>
        <taxon>Flavobacteriales</taxon>
        <taxon>Flavobacteriaceae</taxon>
        <taxon>Flavobacterium</taxon>
    </lineage>
</organism>
<dbReference type="GO" id="GO:0003677">
    <property type="term" value="F:DNA binding"/>
    <property type="evidence" value="ECO:0007669"/>
    <property type="project" value="UniProtKB-KW"/>
</dbReference>
<dbReference type="InterPro" id="IPR001789">
    <property type="entry name" value="Sig_transdc_resp-reg_receiver"/>
</dbReference>
<dbReference type="Pfam" id="PF00072">
    <property type="entry name" value="Response_reg"/>
    <property type="match status" value="1"/>
</dbReference>
<keyword evidence="1 5" id="KW-0597">Phosphoprotein</keyword>
<feature type="domain" description="Response regulatory" evidence="7">
    <location>
        <begin position="3"/>
        <end position="121"/>
    </location>
</feature>
<dbReference type="AlphaFoldDB" id="A0A2S0RI98"/>
<evidence type="ECO:0000256" key="1">
    <source>
        <dbReference type="ARBA" id="ARBA00022553"/>
    </source>
</evidence>
<dbReference type="CDD" id="cd17535">
    <property type="entry name" value="REC_NarL-like"/>
    <property type="match status" value="1"/>
</dbReference>
<evidence type="ECO:0008006" key="10">
    <source>
        <dbReference type="Google" id="ProtNLM"/>
    </source>
</evidence>
<dbReference type="Gene3D" id="3.40.50.2300">
    <property type="match status" value="1"/>
</dbReference>
<dbReference type="Pfam" id="PF00196">
    <property type="entry name" value="GerE"/>
    <property type="match status" value="1"/>
</dbReference>
<dbReference type="InterPro" id="IPR058245">
    <property type="entry name" value="NreC/VraR/RcsB-like_REC"/>
</dbReference>
<dbReference type="Proteomes" id="UP000244193">
    <property type="component" value="Chromosome"/>
</dbReference>
<dbReference type="SUPFAM" id="SSF46894">
    <property type="entry name" value="C-terminal effector domain of the bipartite response regulators"/>
    <property type="match status" value="1"/>
</dbReference>
<dbReference type="SMART" id="SM00448">
    <property type="entry name" value="REC"/>
    <property type="match status" value="1"/>
</dbReference>
<evidence type="ECO:0000259" key="7">
    <source>
        <dbReference type="PROSITE" id="PS50110"/>
    </source>
</evidence>
<dbReference type="PANTHER" id="PTHR43214:SF41">
    <property type="entry name" value="NITRATE_NITRITE RESPONSE REGULATOR PROTEIN NARP"/>
    <property type="match status" value="1"/>
</dbReference>
<dbReference type="OrthoDB" id="9797341at2"/>
<dbReference type="PRINTS" id="PR00038">
    <property type="entry name" value="HTHLUXR"/>
</dbReference>
<evidence type="ECO:0000256" key="2">
    <source>
        <dbReference type="ARBA" id="ARBA00023015"/>
    </source>
</evidence>
<dbReference type="GO" id="GO:0006355">
    <property type="term" value="P:regulation of DNA-templated transcription"/>
    <property type="evidence" value="ECO:0007669"/>
    <property type="project" value="InterPro"/>
</dbReference>
<reference evidence="8 9" key="1">
    <citation type="submission" date="2018-04" db="EMBL/GenBank/DDBJ databases">
        <title>Genome sequencing of Flavobacterium sp. HYN0048.</title>
        <authorList>
            <person name="Yi H."/>
            <person name="Baek C."/>
        </authorList>
    </citation>
    <scope>NUCLEOTIDE SEQUENCE [LARGE SCALE GENOMIC DNA]</scope>
    <source>
        <strain evidence="8 9">HYN0048</strain>
    </source>
</reference>
<evidence type="ECO:0000256" key="4">
    <source>
        <dbReference type="ARBA" id="ARBA00023163"/>
    </source>
</evidence>
<dbReference type="PROSITE" id="PS50043">
    <property type="entry name" value="HTH_LUXR_2"/>
    <property type="match status" value="1"/>
</dbReference>
<keyword evidence="9" id="KW-1185">Reference proteome</keyword>
<evidence type="ECO:0000313" key="8">
    <source>
        <dbReference type="EMBL" id="AWA30452.1"/>
    </source>
</evidence>
<dbReference type="InterPro" id="IPR016032">
    <property type="entry name" value="Sig_transdc_resp-reg_C-effctor"/>
</dbReference>
<evidence type="ECO:0000313" key="9">
    <source>
        <dbReference type="Proteomes" id="UP000244193"/>
    </source>
</evidence>
<evidence type="ECO:0000256" key="3">
    <source>
        <dbReference type="ARBA" id="ARBA00023125"/>
    </source>
</evidence>
<dbReference type="SMART" id="SM00421">
    <property type="entry name" value="HTH_LUXR"/>
    <property type="match status" value="1"/>
</dbReference>
<dbReference type="EMBL" id="CP028811">
    <property type="protein sequence ID" value="AWA30452.1"/>
    <property type="molecule type" value="Genomic_DNA"/>
</dbReference>
<accession>A0A2S0RI98</accession>
<keyword evidence="4" id="KW-0804">Transcription</keyword>
<feature type="domain" description="HTH luxR-type" evidence="6">
    <location>
        <begin position="162"/>
        <end position="227"/>
    </location>
</feature>
<dbReference type="InterPro" id="IPR011006">
    <property type="entry name" value="CheY-like_superfamily"/>
</dbReference>
<dbReference type="RefSeq" id="WP_108371401.1">
    <property type="nucleotide sequence ID" value="NZ_CP028811.1"/>
</dbReference>
<dbReference type="PANTHER" id="PTHR43214">
    <property type="entry name" value="TWO-COMPONENT RESPONSE REGULATOR"/>
    <property type="match status" value="1"/>
</dbReference>
<dbReference type="InterPro" id="IPR039420">
    <property type="entry name" value="WalR-like"/>
</dbReference>
<dbReference type="GO" id="GO:0000160">
    <property type="term" value="P:phosphorelay signal transduction system"/>
    <property type="evidence" value="ECO:0007669"/>
    <property type="project" value="InterPro"/>
</dbReference>
<sequence length="234" mass="26492">MIKVAIVDDHQLFRKSLVLLVNSFKGVKVISDSENGKVFLETLDQTEVKPDIVLLDIEMPEMDGYETCISLRRNFPEIKVLIVSQLTTKESIHKIMELGAHGYFTKNSDPNQLQHAINSLQKTGYYFGMELGSVIREALLWQNRSTIDVPNAVEEQAGLQIEKIDKNTLSGREVEIIKLACRELNSAEIGKQLCISSKTVEGHKKRILDKTNARNFIGAIVYAFRNHYLSVDEL</sequence>
<gene>
    <name evidence="8" type="ORF">HYN48_10340</name>
</gene>
<dbReference type="CDD" id="cd06170">
    <property type="entry name" value="LuxR_C_like"/>
    <property type="match status" value="1"/>
</dbReference>